<gene>
    <name evidence="1" type="ORF">LSAA_4270</name>
</gene>
<organism evidence="1 2">
    <name type="scientific">Lepeophtheirus salmonis</name>
    <name type="common">Salmon louse</name>
    <name type="synonym">Caligus salmonis</name>
    <dbReference type="NCBI Taxonomy" id="72036"/>
    <lineage>
        <taxon>Eukaryota</taxon>
        <taxon>Metazoa</taxon>
        <taxon>Ecdysozoa</taxon>
        <taxon>Arthropoda</taxon>
        <taxon>Crustacea</taxon>
        <taxon>Multicrustacea</taxon>
        <taxon>Hexanauplia</taxon>
        <taxon>Copepoda</taxon>
        <taxon>Siphonostomatoida</taxon>
        <taxon>Caligidae</taxon>
        <taxon>Lepeophtheirus</taxon>
    </lineage>
</organism>
<dbReference type="Proteomes" id="UP000675881">
    <property type="component" value="Chromosome 13"/>
</dbReference>
<dbReference type="EMBL" id="HG994592">
    <property type="protein sequence ID" value="CAF2827403.1"/>
    <property type="molecule type" value="Genomic_DNA"/>
</dbReference>
<protein>
    <submittedName>
        <fullName evidence="1">(salmon louse) hypothetical protein</fullName>
    </submittedName>
</protein>
<sequence length="445" mass="51324">MLLKWIFIITALLHLRFVHGFKVPKRKYPSSTSYVNFQHPRPKHYFTTSTKRPSIRFDENPSRATSTLSPFTLTISTKNPEYRYSSTTPPVHQLSYRPTTSRSQPELIYRSTPNPLLAFSPSPLDPPLFYNPNSQVSQSPTSIPPRYLYPQAFIDPYNQERYYAPRRLLLVPQQTKMFILKQKMGINRLMMMETTYSNMKTIKILSQNILNFIIIIVVLTQERDPQINTRNQANFKGTHTHTIQVPNTRIIKIKKQSPSRFTPKAPRKAIPNVKIMEPHIPRSTPEQTPSQFAVHPPPPSHLIETSSFPKTYPDRRLPHSLSSNPRRTSIPDIPREAISEPKVQIYNNIEDKVLKLPPPGYKIYEAVPIRPNGHTNRSGRKEGKFKNFPAEDEALGNSHEDIFNLVAGLSSPEVAFLLGSEELYKREPLNDEVMKLDKNWIKQKV</sequence>
<accession>A0A7R8H2I7</accession>
<name>A0A7R8H2I7_LEPSM</name>
<evidence type="ECO:0000313" key="2">
    <source>
        <dbReference type="Proteomes" id="UP000675881"/>
    </source>
</evidence>
<keyword evidence="2" id="KW-1185">Reference proteome</keyword>
<evidence type="ECO:0000313" key="1">
    <source>
        <dbReference type="EMBL" id="CAF2827403.1"/>
    </source>
</evidence>
<reference evidence="1" key="1">
    <citation type="submission" date="2021-02" db="EMBL/GenBank/DDBJ databases">
        <authorList>
            <person name="Bekaert M."/>
        </authorList>
    </citation>
    <scope>NUCLEOTIDE SEQUENCE</scope>
    <source>
        <strain evidence="1">IoA-00</strain>
    </source>
</reference>
<dbReference type="AlphaFoldDB" id="A0A7R8H2I7"/>
<proteinExistence type="predicted"/>